<keyword evidence="8 12" id="KW-0505">Motor protein</keyword>
<comment type="similarity">
    <text evidence="2 12">Belongs to the dynein light chain family.</text>
</comment>
<sequence length="106" mass="12278">MSELRKQESVDDTKRIVHTYPLMRHTDMTDEMKQETVEIIVAACEKHQTNNESVARVIKETMDKRYGATWHCVVGEAFGFEVSYEVRTLLYMFNAGNLAIAVWKCC</sequence>
<keyword evidence="9 12" id="KW-0206">Cytoskeleton</keyword>
<evidence type="ECO:0000256" key="11">
    <source>
        <dbReference type="ARBA" id="ARBA00057688"/>
    </source>
</evidence>
<dbReference type="PANTHER" id="PTHR11886">
    <property type="entry name" value="DYNEIN LIGHT CHAIN"/>
    <property type="match status" value="1"/>
</dbReference>
<evidence type="ECO:0000256" key="8">
    <source>
        <dbReference type="ARBA" id="ARBA00023175"/>
    </source>
</evidence>
<dbReference type="GO" id="GO:0030286">
    <property type="term" value="C:dynein complex"/>
    <property type="evidence" value="ECO:0007669"/>
    <property type="project" value="UniProtKB-KW"/>
</dbReference>
<comment type="subunit">
    <text evidence="3">Consists of at least two heavy chains and a number of intermediate and light chains.</text>
</comment>
<evidence type="ECO:0000256" key="10">
    <source>
        <dbReference type="ARBA" id="ARBA00023273"/>
    </source>
</evidence>
<dbReference type="InterPro" id="IPR037177">
    <property type="entry name" value="DLC_sf"/>
</dbReference>
<dbReference type="GO" id="GO:0007017">
    <property type="term" value="P:microtubule-based process"/>
    <property type="evidence" value="ECO:0007669"/>
    <property type="project" value="InterPro"/>
</dbReference>
<evidence type="ECO:0000256" key="6">
    <source>
        <dbReference type="ARBA" id="ARBA00023017"/>
    </source>
</evidence>
<proteinExistence type="inferred from homology"/>
<dbReference type="Pfam" id="PF01221">
    <property type="entry name" value="Dynein_light"/>
    <property type="match status" value="1"/>
</dbReference>
<dbReference type="Proteomes" id="UP001381693">
    <property type="component" value="Unassembled WGS sequence"/>
</dbReference>
<dbReference type="AlphaFoldDB" id="A0AAN8WJ81"/>
<dbReference type="GO" id="GO:0005874">
    <property type="term" value="C:microtubule"/>
    <property type="evidence" value="ECO:0007669"/>
    <property type="project" value="UniProtKB-KW"/>
</dbReference>
<evidence type="ECO:0000256" key="1">
    <source>
        <dbReference type="ARBA" id="ARBA00004430"/>
    </source>
</evidence>
<keyword evidence="10" id="KW-0966">Cell projection</keyword>
<protein>
    <recommendedName>
        <fullName evidence="12">Dynein light chain</fullName>
    </recommendedName>
</protein>
<evidence type="ECO:0000256" key="9">
    <source>
        <dbReference type="ARBA" id="ARBA00023212"/>
    </source>
</evidence>
<comment type="function">
    <text evidence="11">Force generating protein of respiratory cilia. Produces force towards the minus ends of microtubules. Dynein has ATPase activity.</text>
</comment>
<keyword evidence="4 12" id="KW-0963">Cytoplasm</keyword>
<evidence type="ECO:0000256" key="2">
    <source>
        <dbReference type="ARBA" id="ARBA00010156"/>
    </source>
</evidence>
<organism evidence="13 14">
    <name type="scientific">Halocaridina rubra</name>
    <name type="common">Hawaiian red shrimp</name>
    <dbReference type="NCBI Taxonomy" id="373956"/>
    <lineage>
        <taxon>Eukaryota</taxon>
        <taxon>Metazoa</taxon>
        <taxon>Ecdysozoa</taxon>
        <taxon>Arthropoda</taxon>
        <taxon>Crustacea</taxon>
        <taxon>Multicrustacea</taxon>
        <taxon>Malacostraca</taxon>
        <taxon>Eumalacostraca</taxon>
        <taxon>Eucarida</taxon>
        <taxon>Decapoda</taxon>
        <taxon>Pleocyemata</taxon>
        <taxon>Caridea</taxon>
        <taxon>Atyoidea</taxon>
        <taxon>Atyidae</taxon>
        <taxon>Halocaridina</taxon>
    </lineage>
</organism>
<keyword evidence="5 12" id="KW-0493">Microtubule</keyword>
<dbReference type="GO" id="GO:0005930">
    <property type="term" value="C:axoneme"/>
    <property type="evidence" value="ECO:0007669"/>
    <property type="project" value="UniProtKB-SubCell"/>
</dbReference>
<comment type="subcellular location">
    <subcellularLocation>
        <location evidence="1">Cytoplasm</location>
        <location evidence="1">Cytoskeleton</location>
        <location evidence="1">Cilium axoneme</location>
    </subcellularLocation>
</comment>
<dbReference type="EMBL" id="JAXCGZ010022878">
    <property type="protein sequence ID" value="KAK7021796.1"/>
    <property type="molecule type" value="Genomic_DNA"/>
</dbReference>
<keyword evidence="6 12" id="KW-0243">Dynein</keyword>
<evidence type="ECO:0000313" key="14">
    <source>
        <dbReference type="Proteomes" id="UP001381693"/>
    </source>
</evidence>
<dbReference type="PANTHER" id="PTHR11886:SF2">
    <property type="entry name" value="DYNEIN AXONEMAL LIGHT CHAIN 4"/>
    <property type="match status" value="1"/>
</dbReference>
<keyword evidence="14" id="KW-1185">Reference proteome</keyword>
<reference evidence="13 14" key="1">
    <citation type="submission" date="2023-11" db="EMBL/GenBank/DDBJ databases">
        <title>Halocaridina rubra genome assembly.</title>
        <authorList>
            <person name="Smith C."/>
        </authorList>
    </citation>
    <scope>NUCLEOTIDE SEQUENCE [LARGE SCALE GENOMIC DNA]</scope>
    <source>
        <strain evidence="13">EP-1</strain>
        <tissue evidence="13">Whole</tissue>
    </source>
</reference>
<evidence type="ECO:0000256" key="7">
    <source>
        <dbReference type="ARBA" id="ARBA00023069"/>
    </source>
</evidence>
<comment type="caution">
    <text evidence="13">The sequence shown here is derived from an EMBL/GenBank/DDBJ whole genome shotgun (WGS) entry which is preliminary data.</text>
</comment>
<evidence type="ECO:0000313" key="13">
    <source>
        <dbReference type="EMBL" id="KAK7021796.1"/>
    </source>
</evidence>
<dbReference type="FunFam" id="3.30.740.10:FF:000002">
    <property type="entry name" value="Dynein light chain"/>
    <property type="match status" value="1"/>
</dbReference>
<accession>A0AAN8WJ81</accession>
<dbReference type="CDD" id="cd21453">
    <property type="entry name" value="DLC-like_DNAL4"/>
    <property type="match status" value="1"/>
</dbReference>
<dbReference type="Gene3D" id="3.30.740.10">
    <property type="entry name" value="Protein Inhibitor Of Neuronal Nitric Oxide Synthase"/>
    <property type="match status" value="1"/>
</dbReference>
<evidence type="ECO:0000256" key="5">
    <source>
        <dbReference type="ARBA" id="ARBA00022701"/>
    </source>
</evidence>
<dbReference type="InterPro" id="IPR001372">
    <property type="entry name" value="Dynein_light_chain_typ-1/2"/>
</dbReference>
<evidence type="ECO:0000256" key="3">
    <source>
        <dbReference type="ARBA" id="ARBA00011655"/>
    </source>
</evidence>
<name>A0AAN8WJ81_HALRR</name>
<dbReference type="SMART" id="SM01375">
    <property type="entry name" value="Dynein_light"/>
    <property type="match status" value="1"/>
</dbReference>
<gene>
    <name evidence="13" type="primary">DNAL4</name>
    <name evidence="13" type="ORF">SK128_010431</name>
</gene>
<evidence type="ECO:0000256" key="4">
    <source>
        <dbReference type="ARBA" id="ARBA00022490"/>
    </source>
</evidence>
<keyword evidence="7" id="KW-0969">Cilium</keyword>
<evidence type="ECO:0000256" key="12">
    <source>
        <dbReference type="RuleBase" id="RU365010"/>
    </source>
</evidence>
<dbReference type="SUPFAM" id="SSF54648">
    <property type="entry name" value="DLC"/>
    <property type="match status" value="1"/>
</dbReference>